<feature type="binding site" evidence="7">
    <location>
        <position position="108"/>
    </location>
    <ligand>
        <name>carbamoyl phosphate</name>
        <dbReference type="ChEBI" id="CHEBI:58228"/>
    </ligand>
</feature>
<comment type="subcellular location">
    <subcellularLocation>
        <location evidence="1 7">Cytoplasm</location>
    </subcellularLocation>
</comment>
<dbReference type="Pfam" id="PF02729">
    <property type="entry name" value="OTCace_N"/>
    <property type="match status" value="1"/>
</dbReference>
<comment type="catalytic activity">
    <reaction evidence="6 7">
        <text>carbamoyl phosphate + L-ornithine = L-citrulline + phosphate + H(+)</text>
        <dbReference type="Rhea" id="RHEA:19513"/>
        <dbReference type="ChEBI" id="CHEBI:15378"/>
        <dbReference type="ChEBI" id="CHEBI:43474"/>
        <dbReference type="ChEBI" id="CHEBI:46911"/>
        <dbReference type="ChEBI" id="CHEBI:57743"/>
        <dbReference type="ChEBI" id="CHEBI:58228"/>
        <dbReference type="EC" id="2.1.3.3"/>
    </reaction>
</comment>
<evidence type="ECO:0000256" key="7">
    <source>
        <dbReference type="HAMAP-Rule" id="MF_01109"/>
    </source>
</evidence>
<dbReference type="GO" id="GO:0005737">
    <property type="term" value="C:cytoplasm"/>
    <property type="evidence" value="ECO:0007669"/>
    <property type="project" value="UniProtKB-SubCell"/>
</dbReference>
<dbReference type="PANTHER" id="PTHR45753">
    <property type="entry name" value="ORNITHINE CARBAMOYLTRANSFERASE, MITOCHONDRIAL"/>
    <property type="match status" value="1"/>
</dbReference>
<feature type="binding site" evidence="7">
    <location>
        <begin position="57"/>
        <end position="60"/>
    </location>
    <ligand>
        <name>carbamoyl phosphate</name>
        <dbReference type="ChEBI" id="CHEBI:58228"/>
    </ligand>
</feature>
<dbReference type="PRINTS" id="PR00100">
    <property type="entry name" value="AOTCASE"/>
</dbReference>
<dbReference type="Pfam" id="PF00185">
    <property type="entry name" value="OTCace"/>
    <property type="match status" value="1"/>
</dbReference>
<dbReference type="NCBIfam" id="TIGR00658">
    <property type="entry name" value="orni_carb_tr"/>
    <property type="match status" value="1"/>
</dbReference>
<feature type="domain" description="Aspartate/ornithine carbamoyltransferase carbamoyl-P binding" evidence="9">
    <location>
        <begin position="8"/>
        <end position="148"/>
    </location>
</feature>
<dbReference type="PATRIC" id="fig|1674920.3.peg.1918"/>
<dbReference type="PROSITE" id="PS00097">
    <property type="entry name" value="CARBAMOYLTRANSFERASE"/>
    <property type="match status" value="1"/>
</dbReference>
<evidence type="ECO:0000256" key="4">
    <source>
        <dbReference type="ARBA" id="ARBA00022490"/>
    </source>
</evidence>
<dbReference type="Gene3D" id="3.40.50.1370">
    <property type="entry name" value="Aspartate/ornithine carbamoyltransferase"/>
    <property type="match status" value="2"/>
</dbReference>
<dbReference type="InterPro" id="IPR036901">
    <property type="entry name" value="Asp/Orn_carbamoylTrfase_sf"/>
</dbReference>
<evidence type="ECO:0000256" key="3">
    <source>
        <dbReference type="ARBA" id="ARBA00013007"/>
    </source>
</evidence>
<feature type="binding site" evidence="7">
    <location>
        <position position="84"/>
    </location>
    <ligand>
        <name>carbamoyl phosphate</name>
        <dbReference type="ChEBI" id="CHEBI:58228"/>
    </ligand>
</feature>
<dbReference type="GO" id="GO:0019240">
    <property type="term" value="P:citrulline biosynthetic process"/>
    <property type="evidence" value="ECO:0007669"/>
    <property type="project" value="UniProtKB-ARBA"/>
</dbReference>
<evidence type="ECO:0000256" key="5">
    <source>
        <dbReference type="ARBA" id="ARBA00022679"/>
    </source>
</evidence>
<protein>
    <recommendedName>
        <fullName evidence="3 7">Ornithine carbamoyltransferase</fullName>
        <shortName evidence="7">OTCase</shortName>
        <ecNumber evidence="3 7">2.1.3.3</ecNumber>
    </recommendedName>
</protein>
<gene>
    <name evidence="10" type="ORF">ACR52_17665</name>
</gene>
<feature type="binding site" evidence="7">
    <location>
        <begin position="135"/>
        <end position="138"/>
    </location>
    <ligand>
        <name>carbamoyl phosphate</name>
        <dbReference type="ChEBI" id="CHEBI:58228"/>
    </ligand>
</feature>
<dbReference type="GO" id="GO:0016597">
    <property type="term" value="F:amino acid binding"/>
    <property type="evidence" value="ECO:0007669"/>
    <property type="project" value="InterPro"/>
</dbReference>
<dbReference type="EMBL" id="LFMW01000012">
    <property type="protein sequence ID" value="KMT53976.1"/>
    <property type="molecule type" value="Genomic_DNA"/>
</dbReference>
<dbReference type="NCBIfam" id="NF002470">
    <property type="entry name" value="PRK01713.1"/>
    <property type="match status" value="1"/>
</dbReference>
<dbReference type="InterPro" id="IPR006131">
    <property type="entry name" value="Asp_carbamoyltransf_Asp/Orn-bd"/>
</dbReference>
<organism evidence="10 11">
    <name type="scientific">Pseudomonas fildesensis</name>
    <dbReference type="NCBI Taxonomy" id="1674920"/>
    <lineage>
        <taxon>Bacteria</taxon>
        <taxon>Pseudomonadati</taxon>
        <taxon>Pseudomonadota</taxon>
        <taxon>Gammaproteobacteria</taxon>
        <taxon>Pseudomonadales</taxon>
        <taxon>Pseudomonadaceae</taxon>
        <taxon>Pseudomonas</taxon>
    </lineage>
</organism>
<dbReference type="HAMAP" id="MF_01109">
    <property type="entry name" value="OTCase"/>
    <property type="match status" value="1"/>
</dbReference>
<dbReference type="FunFam" id="3.40.50.1370:FF:000004">
    <property type="entry name" value="Ornithine carbamoyltransferase"/>
    <property type="match status" value="1"/>
</dbReference>
<evidence type="ECO:0000256" key="6">
    <source>
        <dbReference type="ARBA" id="ARBA00048772"/>
    </source>
</evidence>
<dbReference type="Proteomes" id="UP000037551">
    <property type="component" value="Unassembled WGS sequence"/>
</dbReference>
<dbReference type="PANTHER" id="PTHR45753:SF2">
    <property type="entry name" value="ORNITHINE CARBAMOYLTRANSFERASE"/>
    <property type="match status" value="1"/>
</dbReference>
<dbReference type="OrthoDB" id="9802587at2"/>
<feature type="binding site" evidence="7">
    <location>
        <position position="168"/>
    </location>
    <ligand>
        <name>L-ornithine</name>
        <dbReference type="ChEBI" id="CHEBI:46911"/>
    </ligand>
</feature>
<feature type="binding site" evidence="7">
    <location>
        <begin position="236"/>
        <end position="237"/>
    </location>
    <ligand>
        <name>L-ornithine</name>
        <dbReference type="ChEBI" id="CHEBI:46911"/>
    </ligand>
</feature>
<feature type="domain" description="Aspartate/ornithine carbamoyltransferase Asp/Orn-binding" evidence="8">
    <location>
        <begin position="156"/>
        <end position="331"/>
    </location>
</feature>
<dbReference type="InterPro" id="IPR006130">
    <property type="entry name" value="Asp/Orn_carbamoylTrfase"/>
</dbReference>
<feature type="binding site" evidence="7">
    <location>
        <begin position="274"/>
        <end position="275"/>
    </location>
    <ligand>
        <name>carbamoyl phosphate</name>
        <dbReference type="ChEBI" id="CHEBI:58228"/>
    </ligand>
</feature>
<evidence type="ECO:0000256" key="1">
    <source>
        <dbReference type="ARBA" id="ARBA00004496"/>
    </source>
</evidence>
<dbReference type="InterPro" id="IPR002292">
    <property type="entry name" value="Orn/put_carbamltrans"/>
</dbReference>
<feature type="binding site" evidence="7">
    <location>
        <position position="232"/>
    </location>
    <ligand>
        <name>L-ornithine</name>
        <dbReference type="ChEBI" id="CHEBI:46911"/>
    </ligand>
</feature>
<accession>A0A0J8IQL1</accession>
<dbReference type="RefSeq" id="WP_048726967.1">
    <property type="nucleotide sequence ID" value="NZ_JBJGXJ010000010.1"/>
</dbReference>
<dbReference type="GO" id="GO:0042450">
    <property type="term" value="P:L-arginine biosynthetic process via ornithine"/>
    <property type="evidence" value="ECO:0007669"/>
    <property type="project" value="UniProtKB-UniRule"/>
</dbReference>
<sequence length="336" mass="37786">MAFNMRNRSLLSLMHHTTRELNYLLDLSRDLKRAKYTGTERPHLQGKNIALIFEKTSTRTRCAFEVAAHDQGAHVTYIDPVSSQIGHKESMKDTARVLGRMFDAIEYRGFAQEIVEELAKFAGVPVFNGLTAEFHPTQMIADTLTMREHSDKPLHDISYAYLGDARYNMGNSLLMIGAKLGMDVRIGAPKALWPDEDFIKQCQAFAEESGARITITEDPKEAVKGVDFIHTDIWVSMGEPVEAWDERIEQLLPYQVNAKMMKASGNPRVKFMHCLPAFHNSETKVGKDIAARYPNLANGVEVTEEVFESPANIAFEQAENRMHTIKAILVSALADI</sequence>
<keyword evidence="5 7" id="KW-0808">Transferase</keyword>
<dbReference type="SUPFAM" id="SSF53671">
    <property type="entry name" value="Aspartate/ornithine carbamoyltransferase"/>
    <property type="match status" value="1"/>
</dbReference>
<evidence type="ECO:0000313" key="10">
    <source>
        <dbReference type="EMBL" id="KMT53976.1"/>
    </source>
</evidence>
<dbReference type="InterPro" id="IPR024904">
    <property type="entry name" value="OTCase_ArgI"/>
</dbReference>
<keyword evidence="4 7" id="KW-0963">Cytoplasm</keyword>
<keyword evidence="11" id="KW-1185">Reference proteome</keyword>
<comment type="caution">
    <text evidence="10">The sequence shown here is derived from an EMBL/GenBank/DDBJ whole genome shotgun (WGS) entry which is preliminary data.</text>
</comment>
<evidence type="ECO:0000259" key="9">
    <source>
        <dbReference type="Pfam" id="PF02729"/>
    </source>
</evidence>
<feature type="binding site" evidence="7">
    <location>
        <position position="321"/>
    </location>
    <ligand>
        <name>carbamoyl phosphate</name>
        <dbReference type="ChEBI" id="CHEBI:58228"/>
    </ligand>
</feature>
<evidence type="ECO:0000256" key="2">
    <source>
        <dbReference type="ARBA" id="ARBA00007805"/>
    </source>
</evidence>
<proteinExistence type="inferred from homology"/>
<name>A0A0J8IQL1_9PSED</name>
<reference evidence="10 11" key="1">
    <citation type="submission" date="2015-06" db="EMBL/GenBank/DDBJ databases">
        <title>Draft genome sequence of an Antarctic Pseudomonas sp. strain KG01 with full potential for biotechnological applications.</title>
        <authorList>
            <person name="Pavlov M.S."/>
            <person name="Lira F."/>
            <person name="Martinez J.L."/>
            <person name="Marshall S.H."/>
        </authorList>
    </citation>
    <scope>NUCLEOTIDE SEQUENCE [LARGE SCALE GENOMIC DNA]</scope>
    <source>
        <strain evidence="10 11">KG01</strain>
    </source>
</reference>
<dbReference type="STRING" id="1674920.ACR52_17665"/>
<comment type="similarity">
    <text evidence="2 7">Belongs to the aspartate/ornithine carbamoyltransferase superfamily. OTCase family.</text>
</comment>
<evidence type="ECO:0000313" key="11">
    <source>
        <dbReference type="Proteomes" id="UP000037551"/>
    </source>
</evidence>
<dbReference type="EC" id="2.1.3.3" evidence="3 7"/>
<dbReference type="PRINTS" id="PR00102">
    <property type="entry name" value="OTCASE"/>
</dbReference>
<dbReference type="GO" id="GO:0004585">
    <property type="term" value="F:ornithine carbamoyltransferase activity"/>
    <property type="evidence" value="ECO:0007669"/>
    <property type="project" value="UniProtKB-UniRule"/>
</dbReference>
<dbReference type="AlphaFoldDB" id="A0A0J8IQL1"/>
<dbReference type="InterPro" id="IPR006132">
    <property type="entry name" value="Asp/Orn_carbamoyltranf_P-bd"/>
</dbReference>
<evidence type="ECO:0000259" key="8">
    <source>
        <dbReference type="Pfam" id="PF00185"/>
    </source>
</evidence>